<evidence type="ECO:0000256" key="1">
    <source>
        <dbReference type="SAM" id="Coils"/>
    </source>
</evidence>
<dbReference type="SUPFAM" id="SSF140566">
    <property type="entry name" value="FlgN-like"/>
    <property type="match status" value="1"/>
</dbReference>
<name>A0A518F0V4_9BACT</name>
<sequence length="180" mass="19537">MKQQHSSGSAAVKAVSRTASGLSVNAQKLSNRLLVAVRDDVAAHGRVVEILRTQEASIVRPADAAFRQATESLEGELERIPFRKTQRDRIFRDLGVEFGIEPTALTIRSVAERLGAAGAPLLAEGERLREVATEVQRLNRRVAALVRMHREVTREILNTVLADGSGRAPLDGGTLIDAQV</sequence>
<dbReference type="RefSeq" id="WP_145205321.1">
    <property type="nucleotide sequence ID" value="NZ_CP036434.1"/>
</dbReference>
<feature type="coiled-coil region" evidence="1">
    <location>
        <begin position="128"/>
        <end position="155"/>
    </location>
</feature>
<gene>
    <name evidence="2" type="ORF">Poly30_55330</name>
</gene>
<organism evidence="2 3">
    <name type="scientific">Saltatorellus ferox</name>
    <dbReference type="NCBI Taxonomy" id="2528018"/>
    <lineage>
        <taxon>Bacteria</taxon>
        <taxon>Pseudomonadati</taxon>
        <taxon>Planctomycetota</taxon>
        <taxon>Planctomycetia</taxon>
        <taxon>Planctomycetia incertae sedis</taxon>
        <taxon>Saltatorellus</taxon>
    </lineage>
</organism>
<dbReference type="GO" id="GO:0044780">
    <property type="term" value="P:bacterial-type flagellum assembly"/>
    <property type="evidence" value="ECO:0007669"/>
    <property type="project" value="InterPro"/>
</dbReference>
<proteinExistence type="predicted"/>
<keyword evidence="1" id="KW-0175">Coiled coil</keyword>
<accession>A0A518F0V4</accession>
<evidence type="ECO:0000313" key="2">
    <source>
        <dbReference type="EMBL" id="QDV09972.1"/>
    </source>
</evidence>
<reference evidence="2 3" key="1">
    <citation type="submission" date="2019-02" db="EMBL/GenBank/DDBJ databases">
        <title>Deep-cultivation of Planctomycetes and their phenomic and genomic characterization uncovers novel biology.</title>
        <authorList>
            <person name="Wiegand S."/>
            <person name="Jogler M."/>
            <person name="Boedeker C."/>
            <person name="Pinto D."/>
            <person name="Vollmers J."/>
            <person name="Rivas-Marin E."/>
            <person name="Kohn T."/>
            <person name="Peeters S.H."/>
            <person name="Heuer A."/>
            <person name="Rast P."/>
            <person name="Oberbeckmann S."/>
            <person name="Bunk B."/>
            <person name="Jeske O."/>
            <person name="Meyerdierks A."/>
            <person name="Storesund J.E."/>
            <person name="Kallscheuer N."/>
            <person name="Luecker S."/>
            <person name="Lage O.M."/>
            <person name="Pohl T."/>
            <person name="Merkel B.J."/>
            <person name="Hornburger P."/>
            <person name="Mueller R.-W."/>
            <person name="Bruemmer F."/>
            <person name="Labrenz M."/>
            <person name="Spormann A.M."/>
            <person name="Op den Camp H."/>
            <person name="Overmann J."/>
            <person name="Amann R."/>
            <person name="Jetten M.S.M."/>
            <person name="Mascher T."/>
            <person name="Medema M.H."/>
            <person name="Devos D.P."/>
            <person name="Kaster A.-K."/>
            <person name="Ovreas L."/>
            <person name="Rohde M."/>
            <person name="Galperin M.Y."/>
            <person name="Jogler C."/>
        </authorList>
    </citation>
    <scope>NUCLEOTIDE SEQUENCE [LARGE SCALE GENOMIC DNA]</scope>
    <source>
        <strain evidence="2 3">Poly30</strain>
    </source>
</reference>
<keyword evidence="3" id="KW-1185">Reference proteome</keyword>
<dbReference type="EMBL" id="CP036434">
    <property type="protein sequence ID" value="QDV09972.1"/>
    <property type="molecule type" value="Genomic_DNA"/>
</dbReference>
<dbReference type="Gene3D" id="1.20.58.300">
    <property type="entry name" value="FlgN-like"/>
    <property type="match status" value="1"/>
</dbReference>
<dbReference type="InterPro" id="IPR036679">
    <property type="entry name" value="FlgN-like_sf"/>
</dbReference>
<dbReference type="AlphaFoldDB" id="A0A518F0V4"/>
<protein>
    <submittedName>
        <fullName evidence="2">FlgN protein</fullName>
    </submittedName>
</protein>
<dbReference type="Proteomes" id="UP000320390">
    <property type="component" value="Chromosome"/>
</dbReference>
<evidence type="ECO:0000313" key="3">
    <source>
        <dbReference type="Proteomes" id="UP000320390"/>
    </source>
</evidence>